<dbReference type="EC" id="2.7.7.101" evidence="12"/>
<dbReference type="PIRSF" id="PIRSF002811">
    <property type="entry name" value="DnaG"/>
    <property type="match status" value="1"/>
</dbReference>
<dbReference type="CDD" id="cd03364">
    <property type="entry name" value="TOPRIM_DnaG_primases"/>
    <property type="match status" value="1"/>
</dbReference>
<comment type="function">
    <text evidence="12 13">RNA polymerase that catalyzes the synthesis of short RNA molecules used as primers for DNA polymerase during DNA replication.</text>
</comment>
<keyword evidence="8 12" id="KW-0862">Zinc</keyword>
<comment type="similarity">
    <text evidence="12 13">Belongs to the DnaG primase family.</text>
</comment>
<evidence type="ECO:0000256" key="1">
    <source>
        <dbReference type="ARBA" id="ARBA00022478"/>
    </source>
</evidence>
<comment type="subunit">
    <text evidence="12">Monomer. Interacts with DnaB.</text>
</comment>
<name>A0ABR7NF84_9FIRM</name>
<evidence type="ECO:0000259" key="15">
    <source>
        <dbReference type="PROSITE" id="PS50880"/>
    </source>
</evidence>
<dbReference type="PANTHER" id="PTHR30313:SF2">
    <property type="entry name" value="DNA PRIMASE"/>
    <property type="match status" value="1"/>
</dbReference>
<keyword evidence="4 12" id="KW-0548">Nucleotidyltransferase</keyword>
<dbReference type="InterPro" id="IPR034151">
    <property type="entry name" value="TOPRIM_DnaG_bac"/>
</dbReference>
<dbReference type="InterPro" id="IPR037068">
    <property type="entry name" value="DNA_primase_core_N_sf"/>
</dbReference>
<evidence type="ECO:0000256" key="4">
    <source>
        <dbReference type="ARBA" id="ARBA00022695"/>
    </source>
</evidence>
<evidence type="ECO:0000256" key="12">
    <source>
        <dbReference type="HAMAP-Rule" id="MF_00974"/>
    </source>
</evidence>
<evidence type="ECO:0000256" key="10">
    <source>
        <dbReference type="ARBA" id="ARBA00023125"/>
    </source>
</evidence>
<dbReference type="EMBL" id="JACRTB010000001">
    <property type="protein sequence ID" value="MBC8574855.1"/>
    <property type="molecule type" value="Genomic_DNA"/>
</dbReference>
<evidence type="ECO:0000256" key="5">
    <source>
        <dbReference type="ARBA" id="ARBA00022705"/>
    </source>
</evidence>
<dbReference type="InterPro" id="IPR013264">
    <property type="entry name" value="DNAG_N"/>
</dbReference>
<dbReference type="HAMAP" id="MF_00974">
    <property type="entry name" value="DNA_primase_DnaG"/>
    <property type="match status" value="1"/>
</dbReference>
<evidence type="ECO:0000256" key="7">
    <source>
        <dbReference type="ARBA" id="ARBA00022771"/>
    </source>
</evidence>
<feature type="zinc finger region" description="CHC2-type" evidence="12">
    <location>
        <begin position="37"/>
        <end position="61"/>
    </location>
</feature>
<dbReference type="Pfam" id="PF00772">
    <property type="entry name" value="DnaB"/>
    <property type="match status" value="1"/>
</dbReference>
<dbReference type="Pfam" id="PF01807">
    <property type="entry name" value="Zn_ribbon_DnaG"/>
    <property type="match status" value="1"/>
</dbReference>
<dbReference type="InterPro" id="IPR006295">
    <property type="entry name" value="DNA_primase_DnaG"/>
</dbReference>
<comment type="cofactor">
    <cofactor evidence="12 13">
        <name>Zn(2+)</name>
        <dbReference type="ChEBI" id="CHEBI:29105"/>
    </cofactor>
    <text evidence="12 13">Binds 1 zinc ion per monomer.</text>
</comment>
<comment type="domain">
    <text evidence="12">Contains an N-terminal zinc-binding domain, a central core domain that contains the primase activity, and a C-terminal DnaB-binding domain.</text>
</comment>
<evidence type="ECO:0000256" key="2">
    <source>
        <dbReference type="ARBA" id="ARBA00022515"/>
    </source>
</evidence>
<evidence type="ECO:0000256" key="3">
    <source>
        <dbReference type="ARBA" id="ARBA00022679"/>
    </source>
</evidence>
<dbReference type="Pfam" id="PF08275">
    <property type="entry name" value="DNAG_N"/>
    <property type="match status" value="1"/>
</dbReference>
<evidence type="ECO:0000256" key="6">
    <source>
        <dbReference type="ARBA" id="ARBA00022723"/>
    </source>
</evidence>
<dbReference type="Gene3D" id="3.40.1360.10">
    <property type="match status" value="1"/>
</dbReference>
<keyword evidence="1 12" id="KW-0240">DNA-directed RNA polymerase</keyword>
<evidence type="ECO:0000256" key="11">
    <source>
        <dbReference type="ARBA" id="ARBA00023163"/>
    </source>
</evidence>
<keyword evidence="2 12" id="KW-0639">Primosome</keyword>
<proteinExistence type="inferred from homology"/>
<dbReference type="InterPro" id="IPR036185">
    <property type="entry name" value="DNA_heli_DnaB-like_N_sf"/>
</dbReference>
<organism evidence="16 17">
    <name type="scientific">Yanshouia hominis</name>
    <dbReference type="NCBI Taxonomy" id="2763673"/>
    <lineage>
        <taxon>Bacteria</taxon>
        <taxon>Bacillati</taxon>
        <taxon>Bacillota</taxon>
        <taxon>Clostridia</taxon>
        <taxon>Eubacteriales</taxon>
        <taxon>Oscillospiraceae</taxon>
        <taxon>Yanshouia</taxon>
    </lineage>
</organism>
<dbReference type="RefSeq" id="WP_262398552.1">
    <property type="nucleotide sequence ID" value="NZ_JACRTB010000001.1"/>
</dbReference>
<keyword evidence="17" id="KW-1185">Reference proteome</keyword>
<keyword evidence="6 12" id="KW-0479">Metal-binding</keyword>
<dbReference type="InterPro" id="IPR006171">
    <property type="entry name" value="TOPRIM_dom"/>
</dbReference>
<dbReference type="PANTHER" id="PTHR30313">
    <property type="entry name" value="DNA PRIMASE"/>
    <property type="match status" value="1"/>
</dbReference>
<keyword evidence="14" id="KW-0175">Coiled coil</keyword>
<dbReference type="InterPro" id="IPR036977">
    <property type="entry name" value="DNA_primase_Znf_CHC2"/>
</dbReference>
<reference evidence="16 17" key="1">
    <citation type="submission" date="2020-08" db="EMBL/GenBank/DDBJ databases">
        <title>Genome public.</title>
        <authorList>
            <person name="Liu C."/>
            <person name="Sun Q."/>
        </authorList>
    </citation>
    <scope>NUCLEOTIDE SEQUENCE [LARGE SCALE GENOMIC DNA]</scope>
    <source>
        <strain evidence="16 17">BX1</strain>
    </source>
</reference>
<dbReference type="SMART" id="SM00400">
    <property type="entry name" value="ZnF_CHCC"/>
    <property type="match status" value="1"/>
</dbReference>
<dbReference type="InterPro" id="IPR002694">
    <property type="entry name" value="Znf_CHC2"/>
</dbReference>
<keyword evidence="9" id="KW-0460">Magnesium</keyword>
<keyword evidence="7 12" id="KW-0863">Zinc-finger</keyword>
<dbReference type="InterPro" id="IPR030846">
    <property type="entry name" value="DnaG_bac"/>
</dbReference>
<dbReference type="Proteomes" id="UP000658131">
    <property type="component" value="Unassembled WGS sequence"/>
</dbReference>
<dbReference type="SUPFAM" id="SSF56731">
    <property type="entry name" value="DNA primase core"/>
    <property type="match status" value="1"/>
</dbReference>
<evidence type="ECO:0000256" key="8">
    <source>
        <dbReference type="ARBA" id="ARBA00022833"/>
    </source>
</evidence>
<evidence type="ECO:0000313" key="17">
    <source>
        <dbReference type="Proteomes" id="UP000658131"/>
    </source>
</evidence>
<dbReference type="SUPFAM" id="SSF57783">
    <property type="entry name" value="Zinc beta-ribbon"/>
    <property type="match status" value="1"/>
</dbReference>
<dbReference type="Gene3D" id="3.90.580.10">
    <property type="entry name" value="Zinc finger, CHC2-type domain"/>
    <property type="match status" value="1"/>
</dbReference>
<evidence type="ECO:0000256" key="14">
    <source>
        <dbReference type="SAM" id="Coils"/>
    </source>
</evidence>
<accession>A0ABR7NF84</accession>
<keyword evidence="11 12" id="KW-0804">Transcription</keyword>
<dbReference type="PROSITE" id="PS50880">
    <property type="entry name" value="TOPRIM"/>
    <property type="match status" value="1"/>
</dbReference>
<keyword evidence="10 12" id="KW-0238">DNA-binding</keyword>
<dbReference type="Gene3D" id="3.90.980.10">
    <property type="entry name" value="DNA primase, catalytic core, N-terminal domain"/>
    <property type="match status" value="1"/>
</dbReference>
<evidence type="ECO:0000256" key="13">
    <source>
        <dbReference type="PIRNR" id="PIRNR002811"/>
    </source>
</evidence>
<gene>
    <name evidence="12" type="primary">dnaG</name>
    <name evidence="16" type="ORF">H8717_00310</name>
</gene>
<dbReference type="InterPro" id="IPR007693">
    <property type="entry name" value="DNA_helicase_DnaB-like_N"/>
</dbReference>
<protein>
    <recommendedName>
        <fullName evidence="12 13">DNA primase</fullName>
        <ecNumber evidence="12">2.7.7.101</ecNumber>
    </recommendedName>
</protein>
<dbReference type="InterPro" id="IPR019475">
    <property type="entry name" value="DNA_primase_DnaB-bd"/>
</dbReference>
<dbReference type="SUPFAM" id="SSF48024">
    <property type="entry name" value="N-terminal domain of DnaB helicase"/>
    <property type="match status" value="1"/>
</dbReference>
<evidence type="ECO:0000313" key="16">
    <source>
        <dbReference type="EMBL" id="MBC8574855.1"/>
    </source>
</evidence>
<sequence>MIPDSFLEELKYRSDIEQIVSPYTNLKRSGRNLTGLCPFHSEKSPSFFVYPENNSFYCFGCGAGGDIITFVRRAEHLEYLEAVKFLADRAGMKLPEEADDPLSRLKARILEANREAARFYHETLVSPAGKAGLDYLRSRGLSDKTIRRFGLGFAPEGWDALRNHLRAKGFSEQEMIAAALTRQGRNGGSYDQFRNRVIFPIIDLRGSVIAFGGRIMGEGQPKYLNSPDTPVFKKSRGLFALNTAKATREPRLILCEGYMDAIAVHQGGFDNAVATLGTALTDEQARLIAQYTSEVVIAYDSDAPGQKATRRAAGIFAKTGVKVRVLTMTGAKDPDEYLKKYGRERFARLIEGSANSTEYAVNRLKEQFNLETDDGKVAFLREFCPLMAGIQNPIEADVYTTRIASELRVSREAVGQQIQALRRKNARQEKRKFDRSLKIYAQEIPNQPRDPQRAENLRYALAEDKLIALLLRNPDYGPQLLQEIAPGEFVTDQNRAIFAVLYERLRAGKSIDPVILSSELTAEQMSRISYLLAANREQGFSMAAAREYIAVIRDKQKERTPEQVGSMDEAELDAFVREIAAKKMKQQ</sequence>
<feature type="coiled-coil region" evidence="14">
    <location>
        <begin position="411"/>
        <end position="443"/>
    </location>
</feature>
<dbReference type="Pfam" id="PF10410">
    <property type="entry name" value="DnaB_bind"/>
    <property type="match status" value="1"/>
</dbReference>
<keyword evidence="3 12" id="KW-0808">Transferase</keyword>
<dbReference type="Pfam" id="PF13155">
    <property type="entry name" value="Toprim_2"/>
    <property type="match status" value="1"/>
</dbReference>
<feature type="domain" description="Toprim" evidence="15">
    <location>
        <begin position="250"/>
        <end position="331"/>
    </location>
</feature>
<comment type="catalytic activity">
    <reaction evidence="12">
        <text>ssDNA + n NTP = ssDNA/pppN(pN)n-1 hybrid + (n-1) diphosphate.</text>
        <dbReference type="EC" id="2.7.7.101"/>
    </reaction>
</comment>
<dbReference type="SMART" id="SM00493">
    <property type="entry name" value="TOPRIM"/>
    <property type="match status" value="1"/>
</dbReference>
<dbReference type="InterPro" id="IPR016136">
    <property type="entry name" value="DNA_helicase_N/primase_C"/>
</dbReference>
<dbReference type="Gene3D" id="1.10.860.10">
    <property type="entry name" value="DNAb Helicase, Chain A"/>
    <property type="match status" value="1"/>
</dbReference>
<keyword evidence="5 12" id="KW-0235">DNA replication</keyword>
<comment type="caution">
    <text evidence="16">The sequence shown here is derived from an EMBL/GenBank/DDBJ whole genome shotgun (WGS) entry which is preliminary data.</text>
</comment>
<evidence type="ECO:0000256" key="9">
    <source>
        <dbReference type="ARBA" id="ARBA00022842"/>
    </source>
</evidence>
<dbReference type="NCBIfam" id="TIGR01391">
    <property type="entry name" value="dnaG"/>
    <property type="match status" value="1"/>
</dbReference>
<dbReference type="InterPro" id="IPR050219">
    <property type="entry name" value="DnaG_primase"/>
</dbReference>